<dbReference type="Proteomes" id="UP000887116">
    <property type="component" value="Unassembled WGS sequence"/>
</dbReference>
<keyword evidence="2" id="KW-1185">Reference proteome</keyword>
<organism evidence="1 2">
    <name type="scientific">Trichonephila clavata</name>
    <name type="common">Joro spider</name>
    <name type="synonym">Nephila clavata</name>
    <dbReference type="NCBI Taxonomy" id="2740835"/>
    <lineage>
        <taxon>Eukaryota</taxon>
        <taxon>Metazoa</taxon>
        <taxon>Ecdysozoa</taxon>
        <taxon>Arthropoda</taxon>
        <taxon>Chelicerata</taxon>
        <taxon>Arachnida</taxon>
        <taxon>Araneae</taxon>
        <taxon>Araneomorphae</taxon>
        <taxon>Entelegynae</taxon>
        <taxon>Araneoidea</taxon>
        <taxon>Nephilidae</taxon>
        <taxon>Trichonephila</taxon>
    </lineage>
</organism>
<accession>A0A8X6LWU7</accession>
<dbReference type="Gene3D" id="2.30.31.10">
    <property type="entry name" value="Transcriptional Coactivator Pc4, Chain A"/>
    <property type="match status" value="1"/>
</dbReference>
<gene>
    <name evidence="1" type="primary">AVEN_149567_1</name>
    <name evidence="1" type="ORF">TNCT_494581</name>
</gene>
<dbReference type="EMBL" id="BMAO01008452">
    <property type="protein sequence ID" value="GFR23572.1"/>
    <property type="molecule type" value="Genomic_DNA"/>
</dbReference>
<dbReference type="SUPFAM" id="SSF54447">
    <property type="entry name" value="ssDNA-binding transcriptional regulator domain"/>
    <property type="match status" value="1"/>
</dbReference>
<reference evidence="1" key="1">
    <citation type="submission" date="2020-07" db="EMBL/GenBank/DDBJ databases">
        <title>Multicomponent nature underlies the extraordinary mechanical properties of spider dragline silk.</title>
        <authorList>
            <person name="Kono N."/>
            <person name="Nakamura H."/>
            <person name="Mori M."/>
            <person name="Yoshida Y."/>
            <person name="Ohtoshi R."/>
            <person name="Malay A.D."/>
            <person name="Moran D.A.P."/>
            <person name="Tomita M."/>
            <person name="Numata K."/>
            <person name="Arakawa K."/>
        </authorList>
    </citation>
    <scope>NUCLEOTIDE SEQUENCE</scope>
</reference>
<name>A0A8X6LWU7_TRICU</name>
<evidence type="ECO:0000313" key="1">
    <source>
        <dbReference type="EMBL" id="GFR23572.1"/>
    </source>
</evidence>
<sequence length="308" mass="35512">MKRMADPPNMSAKRVCFNKDAKLDSSFSDNAVPPHHFHLGQDIYAAETYFASSVQVHLRQYGKDENNRLYPTKKGVCMSPVLWQSLANRIELINVPSSSTEETYVLKDALMTSTVFIEDVSHITCQRYFKQKDFSRKFIPGTCVMNENCWLELAQIRKRITESAMSMVFDCIFRKLVLNEVSKITSNVVVNTDISEVESILTTSLIEFFCEYLGSSITDVFQCFGCTQEYANQLGHECITMDRETRLQLFGDPAFFAMNFEQLIQDFIQRNIQMLNYISPMFVNKWDMTSVINNAKSMYITSDIHRLP</sequence>
<dbReference type="OrthoDB" id="6414117at2759"/>
<protein>
    <submittedName>
        <fullName evidence="1">PC4 domain-containing protein</fullName>
    </submittedName>
</protein>
<dbReference type="InterPro" id="IPR009044">
    <property type="entry name" value="ssDNA-bd_transcriptional_reg"/>
</dbReference>
<dbReference type="AlphaFoldDB" id="A0A8X6LWU7"/>
<dbReference type="GO" id="GO:0003677">
    <property type="term" value="F:DNA binding"/>
    <property type="evidence" value="ECO:0007669"/>
    <property type="project" value="InterPro"/>
</dbReference>
<proteinExistence type="predicted"/>
<evidence type="ECO:0000313" key="2">
    <source>
        <dbReference type="Proteomes" id="UP000887116"/>
    </source>
</evidence>
<comment type="caution">
    <text evidence="1">The sequence shown here is derived from an EMBL/GenBank/DDBJ whole genome shotgun (WGS) entry which is preliminary data.</text>
</comment>
<dbReference type="GO" id="GO:0006355">
    <property type="term" value="P:regulation of DNA-templated transcription"/>
    <property type="evidence" value="ECO:0007669"/>
    <property type="project" value="InterPro"/>
</dbReference>